<gene>
    <name evidence="6" type="ORF">F9K24_01350</name>
</gene>
<dbReference type="SMART" id="SM00382">
    <property type="entry name" value="AAA"/>
    <property type="match status" value="1"/>
</dbReference>
<dbReference type="PANTHER" id="PTHR43335:SF4">
    <property type="entry name" value="ABC TRANSPORTER, ATP-BINDING PROTEIN"/>
    <property type="match status" value="1"/>
</dbReference>
<accession>A0A833H4X1</accession>
<dbReference type="Pfam" id="PF00005">
    <property type="entry name" value="ABC_tran"/>
    <property type="match status" value="1"/>
</dbReference>
<name>A0A833H4X1_9LEPT</name>
<keyword evidence="2" id="KW-0813">Transport</keyword>
<protein>
    <submittedName>
        <fullName evidence="6">ABC transporter ATP-binding protein</fullName>
    </submittedName>
</protein>
<dbReference type="CDD" id="cd03230">
    <property type="entry name" value="ABC_DR_subfamily_A"/>
    <property type="match status" value="1"/>
</dbReference>
<evidence type="ECO:0000259" key="5">
    <source>
        <dbReference type="PROSITE" id="PS50893"/>
    </source>
</evidence>
<dbReference type="GO" id="GO:0016887">
    <property type="term" value="F:ATP hydrolysis activity"/>
    <property type="evidence" value="ECO:0007669"/>
    <property type="project" value="InterPro"/>
</dbReference>
<dbReference type="Gene3D" id="3.40.50.300">
    <property type="entry name" value="P-loop containing nucleotide triphosphate hydrolases"/>
    <property type="match status" value="1"/>
</dbReference>
<dbReference type="PROSITE" id="PS50893">
    <property type="entry name" value="ABC_TRANSPORTER_2"/>
    <property type="match status" value="1"/>
</dbReference>
<dbReference type="InterPro" id="IPR027417">
    <property type="entry name" value="P-loop_NTPase"/>
</dbReference>
<dbReference type="SUPFAM" id="SSF52540">
    <property type="entry name" value="P-loop containing nucleoside triphosphate hydrolases"/>
    <property type="match status" value="1"/>
</dbReference>
<reference evidence="6 7" key="1">
    <citation type="submission" date="2019-10" db="EMBL/GenBank/DDBJ databases">
        <title>Extracellular Electron Transfer in a Candidatus Methanoperedens spp. Enrichment Culture.</title>
        <authorList>
            <person name="Berger S."/>
            <person name="Rangel Shaw D."/>
            <person name="Berben T."/>
            <person name="In 'T Zandt M."/>
            <person name="Frank J."/>
            <person name="Reimann J."/>
            <person name="Jetten M.S.M."/>
            <person name="Welte C.U."/>
        </authorList>
    </citation>
    <scope>NUCLEOTIDE SEQUENCE [LARGE SCALE GENOMIC DNA]</scope>
    <source>
        <strain evidence="6">SB12</strain>
    </source>
</reference>
<sequence>MSAKQPVVQVEGLSRSYGDFQALRRVSFEINRGEVVGLLGRNGAGKTTCLKVLTGLLLPTEGRVFLEGNDIVADPMAARSRIGYLPENPAVYAELTVLQYLRFIARLRGVSEAEFDALFEKVTSKTGLEKARHSLIKHLSLGYRKRVGIAQTLMGHPPLLIFDEPVSGLDPHQIVEMRKLVRELAQDHTILLSSHILTEVSRTCDRVIILHRGEKVAEFQGEELNNLEERFLSLTGGEMEVGR</sequence>
<dbReference type="EMBL" id="WBUI01000001">
    <property type="protein sequence ID" value="KAB2935401.1"/>
    <property type="molecule type" value="Genomic_DNA"/>
</dbReference>
<evidence type="ECO:0000313" key="7">
    <source>
        <dbReference type="Proteomes" id="UP000460298"/>
    </source>
</evidence>
<dbReference type="Proteomes" id="UP000460298">
    <property type="component" value="Unassembled WGS sequence"/>
</dbReference>
<evidence type="ECO:0000256" key="2">
    <source>
        <dbReference type="ARBA" id="ARBA00022448"/>
    </source>
</evidence>
<keyword evidence="4 6" id="KW-0067">ATP-binding</keyword>
<evidence type="ECO:0000256" key="3">
    <source>
        <dbReference type="ARBA" id="ARBA00022741"/>
    </source>
</evidence>
<evidence type="ECO:0000313" key="6">
    <source>
        <dbReference type="EMBL" id="KAB2935401.1"/>
    </source>
</evidence>
<keyword evidence="3" id="KW-0547">Nucleotide-binding</keyword>
<comment type="caution">
    <text evidence="6">The sequence shown here is derived from an EMBL/GenBank/DDBJ whole genome shotgun (WGS) entry which is preliminary data.</text>
</comment>
<evidence type="ECO:0000256" key="4">
    <source>
        <dbReference type="ARBA" id="ARBA00022840"/>
    </source>
</evidence>
<dbReference type="PANTHER" id="PTHR43335">
    <property type="entry name" value="ABC TRANSPORTER, ATP-BINDING PROTEIN"/>
    <property type="match status" value="1"/>
</dbReference>
<proteinExistence type="inferred from homology"/>
<evidence type="ECO:0000256" key="1">
    <source>
        <dbReference type="ARBA" id="ARBA00005417"/>
    </source>
</evidence>
<comment type="similarity">
    <text evidence="1">Belongs to the ABC transporter superfamily.</text>
</comment>
<dbReference type="GO" id="GO:0005524">
    <property type="term" value="F:ATP binding"/>
    <property type="evidence" value="ECO:0007669"/>
    <property type="project" value="UniProtKB-KW"/>
</dbReference>
<organism evidence="6 7">
    <name type="scientific">Leptonema illini</name>
    <dbReference type="NCBI Taxonomy" id="183"/>
    <lineage>
        <taxon>Bacteria</taxon>
        <taxon>Pseudomonadati</taxon>
        <taxon>Spirochaetota</taxon>
        <taxon>Spirochaetia</taxon>
        <taxon>Leptospirales</taxon>
        <taxon>Leptospiraceae</taxon>
        <taxon>Leptonema</taxon>
    </lineage>
</organism>
<dbReference type="InterPro" id="IPR003593">
    <property type="entry name" value="AAA+_ATPase"/>
</dbReference>
<dbReference type="InterPro" id="IPR003439">
    <property type="entry name" value="ABC_transporter-like_ATP-bd"/>
</dbReference>
<dbReference type="AlphaFoldDB" id="A0A833H4X1"/>
<feature type="domain" description="ABC transporter" evidence="5">
    <location>
        <begin position="8"/>
        <end position="237"/>
    </location>
</feature>